<dbReference type="EMBL" id="LK039860">
    <property type="protein sequence ID" value="CDY69614.1"/>
    <property type="molecule type" value="Genomic_DNA"/>
</dbReference>
<evidence type="ECO:0000313" key="3">
    <source>
        <dbReference type="EMBL" id="CDY69614.1"/>
    </source>
</evidence>
<sequence length="115" mass="14034">MKFMWGKRRLFHYYRYLFIIKSKKITYFCECYVTQTLNKEFEVMRTSSAETIHFCFYEHFDEYIPCLVVFSVLFGCFYIISTLHMDSSSGFYLPVTVLNRSYIHIYVKCIYMLFS</sequence>
<evidence type="ECO:0000256" key="1">
    <source>
        <dbReference type="SAM" id="Phobius"/>
    </source>
</evidence>
<accession>A0A078JRZ6</accession>
<dbReference type="Proteomes" id="UP001295469">
    <property type="component" value="Chromosome C01"/>
</dbReference>
<organism evidence="3 4">
    <name type="scientific">Brassica napus</name>
    <name type="common">Rape</name>
    <dbReference type="NCBI Taxonomy" id="3708"/>
    <lineage>
        <taxon>Eukaryota</taxon>
        <taxon>Viridiplantae</taxon>
        <taxon>Streptophyta</taxon>
        <taxon>Embryophyta</taxon>
        <taxon>Tracheophyta</taxon>
        <taxon>Spermatophyta</taxon>
        <taxon>Magnoliopsida</taxon>
        <taxon>eudicotyledons</taxon>
        <taxon>Gunneridae</taxon>
        <taxon>Pentapetalae</taxon>
        <taxon>rosids</taxon>
        <taxon>malvids</taxon>
        <taxon>Brassicales</taxon>
        <taxon>Brassicaceae</taxon>
        <taxon>Brassiceae</taxon>
        <taxon>Brassica</taxon>
    </lineage>
</organism>
<reference evidence="3 4" key="1">
    <citation type="journal article" date="2014" name="Science">
        <title>Plant genetics. Early allopolyploid evolution in the post-Neolithic Brassica napus oilseed genome.</title>
        <authorList>
            <person name="Chalhoub B."/>
            <person name="Denoeud F."/>
            <person name="Liu S."/>
            <person name="Parkin I.A."/>
            <person name="Tang H."/>
            <person name="Wang X."/>
            <person name="Chiquet J."/>
            <person name="Belcram H."/>
            <person name="Tong C."/>
            <person name="Samans B."/>
            <person name="Correa M."/>
            <person name="Da Silva C."/>
            <person name="Just J."/>
            <person name="Falentin C."/>
            <person name="Koh C.S."/>
            <person name="Le Clainche I."/>
            <person name="Bernard M."/>
            <person name="Bento P."/>
            <person name="Noel B."/>
            <person name="Labadie K."/>
            <person name="Alberti A."/>
            <person name="Charles M."/>
            <person name="Arnaud D."/>
            <person name="Guo H."/>
            <person name="Daviaud C."/>
            <person name="Alamery S."/>
            <person name="Jabbari K."/>
            <person name="Zhao M."/>
            <person name="Edger P.P."/>
            <person name="Chelaifa H."/>
            <person name="Tack D."/>
            <person name="Lassalle G."/>
            <person name="Mestiri I."/>
            <person name="Schnel N."/>
            <person name="Le Paslier M.C."/>
            <person name="Fan G."/>
            <person name="Renault V."/>
            <person name="Bayer P.E."/>
            <person name="Golicz A.A."/>
            <person name="Manoli S."/>
            <person name="Lee T.H."/>
            <person name="Thi V.H."/>
            <person name="Chalabi S."/>
            <person name="Hu Q."/>
            <person name="Fan C."/>
            <person name="Tollenaere R."/>
            <person name="Lu Y."/>
            <person name="Battail C."/>
            <person name="Shen J."/>
            <person name="Sidebottom C.H."/>
            <person name="Wang X."/>
            <person name="Canaguier A."/>
            <person name="Chauveau A."/>
            <person name="Berard A."/>
            <person name="Deniot G."/>
            <person name="Guan M."/>
            <person name="Liu Z."/>
            <person name="Sun F."/>
            <person name="Lim Y.P."/>
            <person name="Lyons E."/>
            <person name="Town C.D."/>
            <person name="Bancroft I."/>
            <person name="Wang X."/>
            <person name="Meng J."/>
            <person name="Ma J."/>
            <person name="Pires J.C."/>
            <person name="King G.J."/>
            <person name="Brunel D."/>
            <person name="Delourme R."/>
            <person name="Renard M."/>
            <person name="Aury J.M."/>
            <person name="Adams K.L."/>
            <person name="Batley J."/>
            <person name="Snowdon R.J."/>
            <person name="Tost J."/>
            <person name="Edwards D."/>
            <person name="Zhou Y."/>
            <person name="Hua W."/>
            <person name="Sharpe A.G."/>
            <person name="Paterson A.H."/>
            <person name="Guan C."/>
            <person name="Wincker P."/>
        </authorList>
    </citation>
    <scope>NUCLEOTIDE SEQUENCE [LARGE SCALE GENOMIC DNA]</scope>
    <source>
        <strain evidence="4">cv. Darmor-bzh</strain>
    </source>
</reference>
<reference evidence="3" key="2">
    <citation type="submission" date="2014-06" db="EMBL/GenBank/DDBJ databases">
        <authorList>
            <person name="Genoscope - CEA"/>
        </authorList>
    </citation>
    <scope>NUCLEOTIDE SEQUENCE</scope>
</reference>
<evidence type="ECO:0000313" key="2">
    <source>
        <dbReference type="EMBL" id="CAF2072641.1"/>
    </source>
</evidence>
<evidence type="ECO:0000313" key="4">
    <source>
        <dbReference type="Proteomes" id="UP000028999"/>
    </source>
</evidence>
<dbReference type="EMBL" id="HG994365">
    <property type="protein sequence ID" value="CAF2072641.1"/>
    <property type="molecule type" value="Genomic_DNA"/>
</dbReference>
<dbReference type="PaxDb" id="3708-A0A078JRZ6"/>
<dbReference type="AlphaFoldDB" id="A0A078JRZ6"/>
<keyword evidence="1" id="KW-0472">Membrane</keyword>
<keyword evidence="1" id="KW-1133">Transmembrane helix</keyword>
<protein>
    <submittedName>
        <fullName evidence="2">(rape) hypothetical protein</fullName>
    </submittedName>
    <submittedName>
        <fullName evidence="3">BnaCnng64460D protein</fullName>
    </submittedName>
</protein>
<gene>
    <name evidence="3" type="primary">BnaCnng64460D</name>
    <name evidence="2" type="ORF">DARMORV10_C01P25070.1</name>
    <name evidence="3" type="ORF">GSBRNA2T00089241001</name>
</gene>
<feature type="transmembrane region" description="Helical" evidence="1">
    <location>
        <begin position="63"/>
        <end position="85"/>
    </location>
</feature>
<proteinExistence type="predicted"/>
<keyword evidence="4" id="KW-1185">Reference proteome</keyword>
<dbReference type="Proteomes" id="UP000028999">
    <property type="component" value="Unassembled WGS sequence"/>
</dbReference>
<dbReference type="Gramene" id="CDY69614">
    <property type="protein sequence ID" value="CDY69614"/>
    <property type="gene ID" value="GSBRNA2T00089241001"/>
</dbReference>
<reference evidence="2" key="3">
    <citation type="submission" date="2021-01" db="EMBL/GenBank/DDBJ databases">
        <authorList>
            <consortium name="Genoscope - CEA"/>
            <person name="William W."/>
        </authorList>
    </citation>
    <scope>NUCLEOTIDE SEQUENCE</scope>
</reference>
<name>A0A078JRZ6_BRANA</name>
<keyword evidence="1" id="KW-0812">Transmembrane</keyword>